<dbReference type="KEGG" id="fbm:MQE35_01705"/>
<evidence type="ECO:0000313" key="2">
    <source>
        <dbReference type="EMBL" id="UOB18027.1"/>
    </source>
</evidence>
<gene>
    <name evidence="2" type="ORF">MQE35_01705</name>
</gene>
<dbReference type="AlphaFoldDB" id="A0A9E7CUA2"/>
<name>A0A9E7CUA2_9FLAO</name>
<keyword evidence="3" id="KW-1185">Reference proteome</keyword>
<organism evidence="2 3">
    <name type="scientific">Abyssalbus ytuae</name>
    <dbReference type="NCBI Taxonomy" id="2926907"/>
    <lineage>
        <taxon>Bacteria</taxon>
        <taxon>Pseudomonadati</taxon>
        <taxon>Bacteroidota</taxon>
        <taxon>Flavobacteriia</taxon>
        <taxon>Flavobacteriales</taxon>
        <taxon>Flavobacteriaceae</taxon>
        <taxon>Abyssalbus</taxon>
    </lineage>
</organism>
<sequence length="206" mass="23209">MKKITLTILTSLLFFNVYSQFMALPGIKAGGNYSNLMGDSRETGKFGFHVGAIAEIQITGNMFFQAEVLYSLQGAKYDIVEETLEYDRKVDLHYLNVPLMAKIYLNGYDDGWFFEVGPQVGFLVFAKETVDGTLNGEPIYEEAKVTDFYSATDLYGSFGVGYKPFDSDFFISARYNLGLTDVDEYEDVDVKARNTVVQLSFGFIFD</sequence>
<accession>A0A9E7CUA2</accession>
<dbReference type="Proteomes" id="UP000831290">
    <property type="component" value="Chromosome"/>
</dbReference>
<dbReference type="EMBL" id="CP094358">
    <property type="protein sequence ID" value="UOB18027.1"/>
    <property type="molecule type" value="Genomic_DNA"/>
</dbReference>
<protein>
    <submittedName>
        <fullName evidence="2">PorT family protein</fullName>
    </submittedName>
</protein>
<dbReference type="InterPro" id="IPR025665">
    <property type="entry name" value="Beta-barrel_OMP_2"/>
</dbReference>
<dbReference type="Pfam" id="PF13568">
    <property type="entry name" value="OMP_b-brl_2"/>
    <property type="match status" value="1"/>
</dbReference>
<reference evidence="2" key="1">
    <citation type="submission" date="2022-03" db="EMBL/GenBank/DDBJ databases">
        <title>Description of Abyssus ytuae gen. nov., sp. nov., a novel member of the family Flavobacteriaceae isolated from the sediment of Mariana Trench.</title>
        <authorList>
            <person name="Zhang J."/>
            <person name="Xu X."/>
        </authorList>
    </citation>
    <scope>NUCLEOTIDE SEQUENCE</scope>
    <source>
        <strain evidence="2">MT3330</strain>
    </source>
</reference>
<feature type="domain" description="Outer membrane protein beta-barrel" evidence="1">
    <location>
        <begin position="26"/>
        <end position="183"/>
    </location>
</feature>
<evidence type="ECO:0000313" key="3">
    <source>
        <dbReference type="Proteomes" id="UP000831290"/>
    </source>
</evidence>
<proteinExistence type="predicted"/>
<evidence type="ECO:0000259" key="1">
    <source>
        <dbReference type="Pfam" id="PF13568"/>
    </source>
</evidence>
<dbReference type="RefSeq" id="WP_255843931.1">
    <property type="nucleotide sequence ID" value="NZ_CP094358.1"/>
</dbReference>